<gene>
    <name evidence="3" type="ordered locus">CRES_0823</name>
</gene>
<dbReference type="eggNOG" id="COG0272">
    <property type="taxonomic scope" value="Bacteria"/>
</dbReference>
<dbReference type="InterPro" id="IPR001357">
    <property type="entry name" value="BRCT_dom"/>
</dbReference>
<dbReference type="Proteomes" id="UP000000492">
    <property type="component" value="Chromosome"/>
</dbReference>
<dbReference type="SUPFAM" id="SSF52113">
    <property type="entry name" value="BRCT domain"/>
    <property type="match status" value="1"/>
</dbReference>
<dbReference type="OrthoDB" id="9803913at2"/>
<dbReference type="STRING" id="662755.CRES_0823"/>
<dbReference type="HOGENOM" id="CLU_1076527_0_0_11"/>
<proteinExistence type="predicted"/>
<feature type="domain" description="BRCT" evidence="2">
    <location>
        <begin position="191"/>
        <end position="277"/>
    </location>
</feature>
<evidence type="ECO:0000256" key="1">
    <source>
        <dbReference type="SAM" id="MobiDB-lite"/>
    </source>
</evidence>
<reference evidence="3 4" key="1">
    <citation type="journal article" date="2012" name="BMC Genomics">
        <title>Complete genome sequence, lifestyle, and multi-drug resistance of the human pathogen Corynebacterium resistens DSM 45100 isolated from blood samples of a leukemia patient.</title>
        <authorList>
            <person name="Schroder J."/>
            <person name="Maus I."/>
            <person name="Meyer K."/>
            <person name="Wordemann S."/>
            <person name="Blom J."/>
            <person name="Jaenicke S."/>
            <person name="Schneider J."/>
            <person name="Trost E."/>
            <person name="Tauch A."/>
        </authorList>
    </citation>
    <scope>NUCLEOTIDE SEQUENCE [LARGE SCALE GENOMIC DNA]</scope>
    <source>
        <strain evidence="4">DSM 45100 / JCM 12819 / CCUG 50093 / GTC 2026 / SICGH 158</strain>
    </source>
</reference>
<dbReference type="KEGG" id="crd:CRES_0823"/>
<dbReference type="Gene3D" id="3.40.50.10190">
    <property type="entry name" value="BRCT domain"/>
    <property type="match status" value="1"/>
</dbReference>
<dbReference type="Pfam" id="PF12738">
    <property type="entry name" value="PTCB-BRCT"/>
    <property type="match status" value="1"/>
</dbReference>
<feature type="compositionally biased region" description="Basic residues" evidence="1">
    <location>
        <begin position="110"/>
        <end position="121"/>
    </location>
</feature>
<dbReference type="InterPro" id="IPR036420">
    <property type="entry name" value="BRCT_dom_sf"/>
</dbReference>
<dbReference type="PROSITE" id="PS50172">
    <property type="entry name" value="BRCT"/>
    <property type="match status" value="1"/>
</dbReference>
<evidence type="ECO:0000259" key="2">
    <source>
        <dbReference type="PROSITE" id="PS50172"/>
    </source>
</evidence>
<evidence type="ECO:0000313" key="4">
    <source>
        <dbReference type="Proteomes" id="UP000000492"/>
    </source>
</evidence>
<dbReference type="RefSeq" id="WP_013888196.1">
    <property type="nucleotide sequence ID" value="NC_015673.1"/>
</dbReference>
<feature type="region of interest" description="Disordered" evidence="1">
    <location>
        <begin position="147"/>
        <end position="189"/>
    </location>
</feature>
<organism evidence="3 4">
    <name type="scientific">Corynebacterium resistens (strain DSM 45100 / JCM 12819 / GTC 2026 / SICGH 158)</name>
    <dbReference type="NCBI Taxonomy" id="662755"/>
    <lineage>
        <taxon>Bacteria</taxon>
        <taxon>Bacillati</taxon>
        <taxon>Actinomycetota</taxon>
        <taxon>Actinomycetes</taxon>
        <taxon>Mycobacteriales</taxon>
        <taxon>Corynebacteriaceae</taxon>
        <taxon>Corynebacterium</taxon>
    </lineage>
</organism>
<feature type="region of interest" description="Disordered" evidence="1">
    <location>
        <begin position="105"/>
        <end position="128"/>
    </location>
</feature>
<dbReference type="AlphaFoldDB" id="F8E0D8"/>
<dbReference type="CDD" id="cd17748">
    <property type="entry name" value="BRCT_DNA_ligase_like"/>
    <property type="match status" value="1"/>
</dbReference>
<name>F8E0D8_CORRG</name>
<dbReference type="EMBL" id="CP002857">
    <property type="protein sequence ID" value="AEI09179.1"/>
    <property type="molecule type" value="Genomic_DNA"/>
</dbReference>
<evidence type="ECO:0000313" key="3">
    <source>
        <dbReference type="EMBL" id="AEI09179.1"/>
    </source>
</evidence>
<protein>
    <recommendedName>
        <fullName evidence="2">BRCT domain-containing protein</fullName>
    </recommendedName>
</protein>
<keyword evidence="4" id="KW-1185">Reference proteome</keyword>
<sequence>MHARGAEVSIDPQRITITRSPLGTSLWQDESIAVTDLLGWNKQAPNGTSPGFIELLVGKEGIFSDATRLNFSPADEQAYAQIDRALLNVQAGYPLEAGLEEFVGASDKKSTKKPSPQRKKPQPISDDEWITEAESGQGQLAFDMGGTEAETKPAETKPQGSGKSGGAKRPPAPWAAVATPDEVPETNEKADIDNPVYGQVVCVTGDVEPYDKGQIWDMIAQAGGEVGKNVTKKTTMLIIGEWATTTSKEKRARELIDKGQEIKLVQLAEFLEMVGEA</sequence>
<accession>F8E0D8</accession>